<dbReference type="FunFam" id="1.25.10.10:FF:000038">
    <property type="entry name" value="Coatomer subunit gamma"/>
    <property type="match status" value="1"/>
</dbReference>
<evidence type="ECO:0000256" key="11">
    <source>
        <dbReference type="ARBA" id="ARBA00023034"/>
    </source>
</evidence>
<evidence type="ECO:0000256" key="5">
    <source>
        <dbReference type="ARBA" id="ARBA00022448"/>
    </source>
</evidence>
<evidence type="ECO:0000256" key="14">
    <source>
        <dbReference type="ARBA" id="ARBA00073747"/>
    </source>
</evidence>
<dbReference type="PIRSF" id="PIRSF037093">
    <property type="entry name" value="Coatomer_gamma_subunit"/>
    <property type="match status" value="1"/>
</dbReference>
<keyword evidence="8" id="KW-0256">Endoplasmic reticulum</keyword>
<sequence>MSSFKREKKEEEDGGGNPFQNIEKTTVLQEARTFNETPVNPRKCTHILTKILYLLNQGEQFGSTEATEAFFAMTKLFQSKDVILRRMVYLGIKELSSIADDVIIVTSSLTKDMTGKEDLYRAAAIRALCSITDSTMLQAIERYMKQAIVDRNSAVSSAALVSSLHMTKIAGDVVKRWVNEAQEAVNSDNIMVQYHALGVLYHIRKSDRLAVTKLVAKLTRMSLKSPYAVCMLIRITAKLLEEEGDSGNSNNHLFEFIDSCLRHKSEMVTYEAAHAIVNLKRTSSRELAPAISILQLFCSSPKPTLRFAAVRTLNQVAISHPAAVTACNIDLENLISDSNRSIATLAITTLLKTGGESSVERLMKQISMFVSEISDEFKVVVVQAIRALALKFPRKHSVLMNFLSAMLREEGGFDYKASIADTIITIIEDNPDAKETGLAHLCEFIEDCEHTSLAVRILHLLGKEGPRTKQPSRYIRFIYNRVLLEDPRFRAGAVSAMAQFGATCPDLLENIQVLLTRCQMDPDDEVRDRATYYSNILSRQDKSLYNNYIIEPMKISISALERSLQEYIQGDTEQAFDIKSIPVVSPLAAEEIQTIAQKTDGMLSSTGPASKPVQASREENYIKELSNVPELQQLGPLFKSSDVVELTESETEFVVRCIKHSYTKHLVLQFNCTNTLSDLLLENVRVQVDPSEGYNIVKEIPCPKLPYNETGTSYIILEFPSDLSQSVGTFGAVLKFIAKDCDPTTGIPDTDEGYGDEYILEDLEVTPSDQIQRVSKVNWSAAWDEATEANNYSMMNIVFSLSSVSTLEEAIKNVVQYLGLQAAEHSDKVPEGKTVHTLLLAGVFRGGADILAQAKLVLADTVTMELTVKATEESVAELIVFAIE</sequence>
<dbReference type="Proteomes" id="UP001458880">
    <property type="component" value="Unassembled WGS sequence"/>
</dbReference>
<dbReference type="InterPro" id="IPR017106">
    <property type="entry name" value="Coatomer_gsu"/>
</dbReference>
<keyword evidence="6 15" id="KW-0963">Cytoplasm</keyword>
<dbReference type="GO" id="GO:0006891">
    <property type="term" value="P:intra-Golgi vesicle-mediated transport"/>
    <property type="evidence" value="ECO:0007669"/>
    <property type="project" value="TreeGrafter"/>
</dbReference>
<dbReference type="InterPro" id="IPR011989">
    <property type="entry name" value="ARM-like"/>
</dbReference>
<dbReference type="InterPro" id="IPR009028">
    <property type="entry name" value="Coatomer/calthrin_app_sub_C"/>
</dbReference>
<evidence type="ECO:0000256" key="2">
    <source>
        <dbReference type="ARBA" id="ARBA00004255"/>
    </source>
</evidence>
<keyword evidence="12 15" id="KW-0472">Membrane</keyword>
<evidence type="ECO:0000256" key="3">
    <source>
        <dbReference type="ARBA" id="ARBA00010720"/>
    </source>
</evidence>
<keyword evidence="21" id="KW-1185">Reference proteome</keyword>
<dbReference type="GO" id="GO:0005783">
    <property type="term" value="C:endoplasmic reticulum"/>
    <property type="evidence" value="ECO:0007669"/>
    <property type="project" value="UniProtKB-SubCell"/>
</dbReference>
<dbReference type="FunFam" id="3.30.310.10:FF:000011">
    <property type="entry name" value="Coatomer subunit gamma"/>
    <property type="match status" value="1"/>
</dbReference>
<evidence type="ECO:0000256" key="16">
    <source>
        <dbReference type="SAM" id="MobiDB-lite"/>
    </source>
</evidence>
<dbReference type="SUPFAM" id="SSF49348">
    <property type="entry name" value="Clathrin adaptor appendage domain"/>
    <property type="match status" value="1"/>
</dbReference>
<dbReference type="GO" id="GO:0006888">
    <property type="term" value="P:endoplasmic reticulum to Golgi vesicle-mediated transport"/>
    <property type="evidence" value="ECO:0007669"/>
    <property type="project" value="TreeGrafter"/>
</dbReference>
<reference evidence="20 21" key="1">
    <citation type="journal article" date="2024" name="BMC Genomics">
        <title>De novo assembly and annotation of Popillia japonica's genome with initial clues to its potential as an invasive pest.</title>
        <authorList>
            <person name="Cucini C."/>
            <person name="Boschi S."/>
            <person name="Funari R."/>
            <person name="Cardaioli E."/>
            <person name="Iannotti N."/>
            <person name="Marturano G."/>
            <person name="Paoli F."/>
            <person name="Bruttini M."/>
            <person name="Carapelli A."/>
            <person name="Frati F."/>
            <person name="Nardi F."/>
        </authorList>
    </citation>
    <scope>NUCLEOTIDE SEQUENCE [LARGE SCALE GENOMIC DNA]</scope>
    <source>
        <strain evidence="20">DMR45628</strain>
    </source>
</reference>
<dbReference type="InterPro" id="IPR012295">
    <property type="entry name" value="TBP_dom_sf"/>
</dbReference>
<evidence type="ECO:0000256" key="1">
    <source>
        <dbReference type="ARBA" id="ARBA00004240"/>
    </source>
</evidence>
<feature type="domain" description="Coatomer subunit gamma C-terminal" evidence="19">
    <location>
        <begin position="768"/>
        <end position="880"/>
    </location>
</feature>
<protein>
    <recommendedName>
        <fullName evidence="14 15">Coatomer subunit gamma</fullName>
    </recommendedName>
</protein>
<feature type="compositionally biased region" description="Basic and acidic residues" evidence="16">
    <location>
        <begin position="1"/>
        <end position="11"/>
    </location>
</feature>
<evidence type="ECO:0000259" key="17">
    <source>
        <dbReference type="Pfam" id="PF01602"/>
    </source>
</evidence>
<dbReference type="EMBL" id="JASPKY010000171">
    <property type="protein sequence ID" value="KAK9728270.1"/>
    <property type="molecule type" value="Genomic_DNA"/>
</dbReference>
<dbReference type="GO" id="GO:0005198">
    <property type="term" value="F:structural molecule activity"/>
    <property type="evidence" value="ECO:0007669"/>
    <property type="project" value="InterPro"/>
</dbReference>
<dbReference type="InterPro" id="IPR016024">
    <property type="entry name" value="ARM-type_fold"/>
</dbReference>
<comment type="subunit">
    <text evidence="4">Oligomeric complex that consists of at least the alpha, beta, beta', gamma, delta, epsilon and zeta subunits.</text>
</comment>
<proteinExistence type="inferred from homology"/>
<feature type="domain" description="Coatomer gamma subunit appendage Ig-like subdomain" evidence="18">
    <location>
        <begin position="620"/>
        <end position="766"/>
    </location>
</feature>
<evidence type="ECO:0000259" key="18">
    <source>
        <dbReference type="Pfam" id="PF08752"/>
    </source>
</evidence>
<dbReference type="GO" id="GO:0000139">
    <property type="term" value="C:Golgi membrane"/>
    <property type="evidence" value="ECO:0007669"/>
    <property type="project" value="UniProtKB-SubCell"/>
</dbReference>
<dbReference type="InterPro" id="IPR037067">
    <property type="entry name" value="Coatomer_gsu_app_sf"/>
</dbReference>
<feature type="region of interest" description="Disordered" evidence="16">
    <location>
        <begin position="1"/>
        <end position="22"/>
    </location>
</feature>
<organism evidence="20 21">
    <name type="scientific">Popillia japonica</name>
    <name type="common">Japanese beetle</name>
    <dbReference type="NCBI Taxonomy" id="7064"/>
    <lineage>
        <taxon>Eukaryota</taxon>
        <taxon>Metazoa</taxon>
        <taxon>Ecdysozoa</taxon>
        <taxon>Arthropoda</taxon>
        <taxon>Hexapoda</taxon>
        <taxon>Insecta</taxon>
        <taxon>Pterygota</taxon>
        <taxon>Neoptera</taxon>
        <taxon>Endopterygota</taxon>
        <taxon>Coleoptera</taxon>
        <taxon>Polyphaga</taxon>
        <taxon>Scarabaeiformia</taxon>
        <taxon>Scarabaeidae</taxon>
        <taxon>Rutelinae</taxon>
        <taxon>Popillia</taxon>
    </lineage>
</organism>
<evidence type="ECO:0000259" key="19">
    <source>
        <dbReference type="Pfam" id="PF16381"/>
    </source>
</evidence>
<dbReference type="Gene3D" id="3.30.310.10">
    <property type="entry name" value="TATA-Binding Protein"/>
    <property type="match status" value="1"/>
</dbReference>
<dbReference type="FunFam" id="1.25.10.10:FF:000071">
    <property type="entry name" value="Coatomer subunit gamma"/>
    <property type="match status" value="1"/>
</dbReference>
<keyword evidence="11 15" id="KW-0333">Golgi apparatus</keyword>
<dbReference type="InterPro" id="IPR032154">
    <property type="entry name" value="Coatomer_g_Cpla"/>
</dbReference>
<dbReference type="Pfam" id="PF16381">
    <property type="entry name" value="Coatomer_g_Cpla"/>
    <property type="match status" value="1"/>
</dbReference>
<evidence type="ECO:0000313" key="20">
    <source>
        <dbReference type="EMBL" id="KAK9728270.1"/>
    </source>
</evidence>
<evidence type="ECO:0000313" key="21">
    <source>
        <dbReference type="Proteomes" id="UP001458880"/>
    </source>
</evidence>
<keyword evidence="7" id="KW-0677">Repeat</keyword>
<evidence type="ECO:0000256" key="6">
    <source>
        <dbReference type="ARBA" id="ARBA00022490"/>
    </source>
</evidence>
<dbReference type="AlphaFoldDB" id="A0AAW1L4E3"/>
<evidence type="ECO:0000256" key="4">
    <source>
        <dbReference type="ARBA" id="ARBA00011775"/>
    </source>
</evidence>
<dbReference type="PANTHER" id="PTHR10261:SF0">
    <property type="entry name" value="COATOMER SUBUNIT GAMMA-2"/>
    <property type="match status" value="1"/>
</dbReference>
<feature type="domain" description="Clathrin/coatomer adaptor adaptin-like N-terminal" evidence="17">
    <location>
        <begin position="23"/>
        <end position="540"/>
    </location>
</feature>
<evidence type="ECO:0000256" key="13">
    <source>
        <dbReference type="ARBA" id="ARBA00023329"/>
    </source>
</evidence>
<evidence type="ECO:0000256" key="8">
    <source>
        <dbReference type="ARBA" id="ARBA00022824"/>
    </source>
</evidence>
<accession>A0AAW1L4E3</accession>
<evidence type="ECO:0000256" key="12">
    <source>
        <dbReference type="ARBA" id="ARBA00023136"/>
    </source>
</evidence>
<keyword evidence="10 15" id="KW-0653">Protein transport</keyword>
<dbReference type="SUPFAM" id="SSF48371">
    <property type="entry name" value="ARM repeat"/>
    <property type="match status" value="1"/>
</dbReference>
<keyword evidence="9 15" id="KW-0931">ER-Golgi transport</keyword>
<dbReference type="Gene3D" id="1.25.10.10">
    <property type="entry name" value="Leucine-rich Repeat Variant"/>
    <property type="match status" value="2"/>
</dbReference>
<comment type="function">
    <text evidence="15">The coatomer is a cytosolic protein complex that binds to dilysine motifs and reversibly associates with Golgi non-clathrin-coated vesicles, which further mediate biosynthetic protein transport from the ER, via the Golgi up to the trans Golgi network. Coatomer complex is required for budding from Golgi membranes, and is essential for the retrograde Golgi-to-ER transport of dilysine-tagged proteins.</text>
</comment>
<keyword evidence="13 15" id="KW-0968">Cytoplasmic vesicle</keyword>
<dbReference type="InterPro" id="IPR013041">
    <property type="entry name" value="Clathrin_app_Ig-like_sf"/>
</dbReference>
<keyword evidence="5 15" id="KW-0813">Transport</keyword>
<comment type="subcellular location">
    <subcellularLocation>
        <location evidence="15">Cytoplasm</location>
    </subcellularLocation>
    <subcellularLocation>
        <location evidence="2 15">Golgi apparatus membrane</location>
        <topology evidence="2 15">Peripheral membrane protein</topology>
        <orientation evidence="2 15">Cytoplasmic side</orientation>
    </subcellularLocation>
    <subcellularLocation>
        <location evidence="15">Cytoplasmic vesicle</location>
        <location evidence="15">COPI-coated vesicle membrane</location>
        <topology evidence="15">Peripheral membrane protein</topology>
        <orientation evidence="15">Cytoplasmic side</orientation>
    </subcellularLocation>
    <subcellularLocation>
        <location evidence="1">Endoplasmic reticulum</location>
    </subcellularLocation>
</comment>
<dbReference type="GO" id="GO:0005793">
    <property type="term" value="C:endoplasmic reticulum-Golgi intermediate compartment"/>
    <property type="evidence" value="ECO:0007669"/>
    <property type="project" value="TreeGrafter"/>
</dbReference>
<name>A0AAW1L4E3_POPJA</name>
<gene>
    <name evidence="20" type="ORF">QE152_g18008</name>
</gene>
<evidence type="ECO:0000256" key="15">
    <source>
        <dbReference type="PIRNR" id="PIRNR037093"/>
    </source>
</evidence>
<comment type="similarity">
    <text evidence="3 15">Belongs to the COPG family.</text>
</comment>
<dbReference type="GO" id="GO:0072384">
    <property type="term" value="P:organelle transport along microtubule"/>
    <property type="evidence" value="ECO:0007669"/>
    <property type="project" value="TreeGrafter"/>
</dbReference>
<dbReference type="InterPro" id="IPR002553">
    <property type="entry name" value="Clathrin/coatomer_adapt-like_N"/>
</dbReference>
<evidence type="ECO:0000256" key="10">
    <source>
        <dbReference type="ARBA" id="ARBA00022927"/>
    </source>
</evidence>
<dbReference type="SUPFAM" id="SSF55711">
    <property type="entry name" value="Subdomain of clathrin and coatomer appendage domain"/>
    <property type="match status" value="1"/>
</dbReference>
<comment type="caution">
    <text evidence="20">The sequence shown here is derived from an EMBL/GenBank/DDBJ whole genome shotgun (WGS) entry which is preliminary data.</text>
</comment>
<dbReference type="GO" id="GO:0030126">
    <property type="term" value="C:COPI vesicle coat"/>
    <property type="evidence" value="ECO:0007669"/>
    <property type="project" value="InterPro"/>
</dbReference>
<dbReference type="GO" id="GO:0009306">
    <property type="term" value="P:protein secretion"/>
    <property type="evidence" value="ECO:0007669"/>
    <property type="project" value="TreeGrafter"/>
</dbReference>
<dbReference type="Pfam" id="PF08752">
    <property type="entry name" value="COP-gamma_platf"/>
    <property type="match status" value="1"/>
</dbReference>
<dbReference type="FunFam" id="2.60.40.1480:FF:000001">
    <property type="entry name" value="Coatomer subunit gamma"/>
    <property type="match status" value="1"/>
</dbReference>
<dbReference type="Pfam" id="PF01602">
    <property type="entry name" value="Adaptin_N"/>
    <property type="match status" value="1"/>
</dbReference>
<dbReference type="PANTHER" id="PTHR10261">
    <property type="entry name" value="COATOMER SUBUNIT GAMMA"/>
    <property type="match status" value="1"/>
</dbReference>
<evidence type="ECO:0000256" key="9">
    <source>
        <dbReference type="ARBA" id="ARBA00022892"/>
    </source>
</evidence>
<dbReference type="InterPro" id="IPR013040">
    <property type="entry name" value="Coatomer_gsu_app_Ig-like_dom"/>
</dbReference>
<dbReference type="Gene3D" id="2.60.40.1480">
    <property type="entry name" value="Coatomer, gamma subunit, appendage domain"/>
    <property type="match status" value="1"/>
</dbReference>
<evidence type="ECO:0000256" key="7">
    <source>
        <dbReference type="ARBA" id="ARBA00022737"/>
    </source>
</evidence>
<dbReference type="GO" id="GO:0006886">
    <property type="term" value="P:intracellular protein transport"/>
    <property type="evidence" value="ECO:0007669"/>
    <property type="project" value="InterPro"/>
</dbReference>